<dbReference type="EMBL" id="UYWX01001551">
    <property type="protein sequence ID" value="VDM21249.1"/>
    <property type="molecule type" value="Genomic_DNA"/>
</dbReference>
<organism evidence="3">
    <name type="scientific">Hydatigena taeniaeformis</name>
    <name type="common">Feline tapeworm</name>
    <name type="synonym">Taenia taeniaeformis</name>
    <dbReference type="NCBI Taxonomy" id="6205"/>
    <lineage>
        <taxon>Eukaryota</taxon>
        <taxon>Metazoa</taxon>
        <taxon>Spiralia</taxon>
        <taxon>Lophotrochozoa</taxon>
        <taxon>Platyhelminthes</taxon>
        <taxon>Cestoda</taxon>
        <taxon>Eucestoda</taxon>
        <taxon>Cyclophyllidea</taxon>
        <taxon>Taeniidae</taxon>
        <taxon>Hydatigera</taxon>
    </lineage>
</organism>
<sequence length="176" mass="19999">MSINVTEIVRFVGCGDLVFTKVAVPKFSRKLKLNLSQFEEKQLNLGPSFHNYSIRSRFLDAILAVLFHEVNISETREGSLALDVWELPANFCLEDTPSLISYFDFLPHAYRFLQEAVNHLRMNDDTVKELGNDILSVLVAKITQLRGTGILTSAEENRAVALVRSVQEKWQNRTLS</sequence>
<accession>A0A0R3WPZ6</accession>
<dbReference type="STRING" id="6205.A0A0R3WPZ6"/>
<reference evidence="3" key="1">
    <citation type="submission" date="2017-02" db="UniProtKB">
        <authorList>
            <consortium name="WormBaseParasite"/>
        </authorList>
    </citation>
    <scope>IDENTIFICATION</scope>
</reference>
<evidence type="ECO:0000313" key="2">
    <source>
        <dbReference type="Proteomes" id="UP000274429"/>
    </source>
</evidence>
<dbReference type="OrthoDB" id="21128at2759"/>
<protein>
    <submittedName>
        <fullName evidence="3">BTB domain-containing protein</fullName>
    </submittedName>
</protein>
<evidence type="ECO:0000313" key="3">
    <source>
        <dbReference type="WBParaSite" id="TTAC_0000283601-mRNA-1"/>
    </source>
</evidence>
<keyword evidence="2" id="KW-1185">Reference proteome</keyword>
<dbReference type="AlphaFoldDB" id="A0A0R3WPZ6"/>
<dbReference type="WBParaSite" id="TTAC_0000283601-mRNA-1">
    <property type="protein sequence ID" value="TTAC_0000283601-mRNA-1"/>
    <property type="gene ID" value="TTAC_0000283601"/>
</dbReference>
<proteinExistence type="predicted"/>
<gene>
    <name evidence="1" type="ORF">TTAC_LOCUS2821</name>
</gene>
<dbReference type="Proteomes" id="UP000274429">
    <property type="component" value="Unassembled WGS sequence"/>
</dbReference>
<name>A0A0R3WPZ6_HYDTA</name>
<evidence type="ECO:0000313" key="1">
    <source>
        <dbReference type="EMBL" id="VDM21249.1"/>
    </source>
</evidence>
<reference evidence="1 2" key="2">
    <citation type="submission" date="2018-11" db="EMBL/GenBank/DDBJ databases">
        <authorList>
            <consortium name="Pathogen Informatics"/>
        </authorList>
    </citation>
    <scope>NUCLEOTIDE SEQUENCE [LARGE SCALE GENOMIC DNA]</scope>
</reference>